<evidence type="ECO:0000313" key="2">
    <source>
        <dbReference type="EMBL" id="EEF37756.1"/>
    </source>
</evidence>
<keyword evidence="1" id="KW-0732">Signal</keyword>
<sequence>MPFQVRTFPGLVVLRLLSAYFNVLHARGTIYTVGYFNSWTPFTNCLNWVQGKEFLVDDVIGKFKKIHAYVTNKKRG</sequence>
<feature type="chain" id="PRO_5002891741" evidence="1">
    <location>
        <begin position="27"/>
        <end position="76"/>
    </location>
</feature>
<reference evidence="3" key="1">
    <citation type="journal article" date="2010" name="Nat. Biotechnol.">
        <title>Draft genome sequence of the oilseed species Ricinus communis.</title>
        <authorList>
            <person name="Chan A.P."/>
            <person name="Crabtree J."/>
            <person name="Zhao Q."/>
            <person name="Lorenzi H."/>
            <person name="Orvis J."/>
            <person name="Puiu D."/>
            <person name="Melake-Berhan A."/>
            <person name="Jones K.M."/>
            <person name="Redman J."/>
            <person name="Chen G."/>
            <person name="Cahoon E.B."/>
            <person name="Gedil M."/>
            <person name="Stanke M."/>
            <person name="Haas B.J."/>
            <person name="Wortman J.R."/>
            <person name="Fraser-Liggett C.M."/>
            <person name="Ravel J."/>
            <person name="Rabinowicz P.D."/>
        </authorList>
    </citation>
    <scope>NUCLEOTIDE SEQUENCE [LARGE SCALE GENOMIC DNA]</scope>
    <source>
        <strain evidence="3">cv. Hale</strain>
    </source>
</reference>
<keyword evidence="3" id="KW-1185">Reference proteome</keyword>
<name>B9SF62_RICCO</name>
<dbReference type="InParanoid" id="B9SF62"/>
<gene>
    <name evidence="2" type="ORF">RCOM_1276630</name>
</gene>
<dbReference type="Proteomes" id="UP000008311">
    <property type="component" value="Unassembled WGS sequence"/>
</dbReference>
<protein>
    <submittedName>
        <fullName evidence="2">Uncharacterized protein</fullName>
    </submittedName>
</protein>
<feature type="signal peptide" evidence="1">
    <location>
        <begin position="1"/>
        <end position="26"/>
    </location>
</feature>
<dbReference type="AlphaFoldDB" id="B9SF62"/>
<dbReference type="EMBL" id="EQ973942">
    <property type="protein sequence ID" value="EEF37756.1"/>
    <property type="molecule type" value="Genomic_DNA"/>
</dbReference>
<evidence type="ECO:0000313" key="3">
    <source>
        <dbReference type="Proteomes" id="UP000008311"/>
    </source>
</evidence>
<evidence type="ECO:0000256" key="1">
    <source>
        <dbReference type="SAM" id="SignalP"/>
    </source>
</evidence>
<proteinExistence type="predicted"/>
<accession>B9SF62</accession>
<organism evidence="2 3">
    <name type="scientific">Ricinus communis</name>
    <name type="common">Castor bean</name>
    <dbReference type="NCBI Taxonomy" id="3988"/>
    <lineage>
        <taxon>Eukaryota</taxon>
        <taxon>Viridiplantae</taxon>
        <taxon>Streptophyta</taxon>
        <taxon>Embryophyta</taxon>
        <taxon>Tracheophyta</taxon>
        <taxon>Spermatophyta</taxon>
        <taxon>Magnoliopsida</taxon>
        <taxon>eudicotyledons</taxon>
        <taxon>Gunneridae</taxon>
        <taxon>Pentapetalae</taxon>
        <taxon>rosids</taxon>
        <taxon>fabids</taxon>
        <taxon>Malpighiales</taxon>
        <taxon>Euphorbiaceae</taxon>
        <taxon>Acalyphoideae</taxon>
        <taxon>Acalypheae</taxon>
        <taxon>Ricinus</taxon>
    </lineage>
</organism>